<feature type="domain" description="Gfo/Idh/MocA-like oxidoreductase N-terminal" evidence="2">
    <location>
        <begin position="6"/>
        <end position="122"/>
    </location>
</feature>
<comment type="caution">
    <text evidence="4">The sequence shown here is derived from an EMBL/GenBank/DDBJ whole genome shotgun (WGS) entry which is preliminary data.</text>
</comment>
<evidence type="ECO:0000313" key="4">
    <source>
        <dbReference type="EMBL" id="RJG18985.1"/>
    </source>
</evidence>
<dbReference type="EMBL" id="QYZD01000041">
    <property type="protein sequence ID" value="RJG18985.1"/>
    <property type="molecule type" value="Genomic_DNA"/>
</dbReference>
<name>A0A3A3GSA6_PANTH</name>
<gene>
    <name evidence="4" type="ORF">DQX05_26590</name>
</gene>
<dbReference type="Pfam" id="PF22725">
    <property type="entry name" value="GFO_IDH_MocA_C3"/>
    <property type="match status" value="1"/>
</dbReference>
<feature type="domain" description="GFO/IDH/MocA-like oxidoreductase" evidence="3">
    <location>
        <begin position="135"/>
        <end position="275"/>
    </location>
</feature>
<reference evidence="4 5" key="1">
    <citation type="submission" date="2018-09" db="EMBL/GenBank/DDBJ databases">
        <title>Paenibacillus SK2017-BO5.</title>
        <authorList>
            <person name="Piskunova J.V."/>
            <person name="Dubiley S.A."/>
            <person name="Severinov K.V."/>
        </authorList>
    </citation>
    <scope>NUCLEOTIDE SEQUENCE [LARGE SCALE GENOMIC DNA]</scope>
    <source>
        <strain evidence="4 5">BO5</strain>
    </source>
</reference>
<dbReference type="InterPro" id="IPR050463">
    <property type="entry name" value="Gfo/Idh/MocA_oxidrdct_glycsds"/>
</dbReference>
<proteinExistence type="predicted"/>
<dbReference type="OrthoDB" id="9815825at2"/>
<organism evidence="4 5">
    <name type="scientific">Paenibacillus thiaminolyticus</name>
    <name type="common">Bacillus thiaminolyticus</name>
    <dbReference type="NCBI Taxonomy" id="49283"/>
    <lineage>
        <taxon>Bacteria</taxon>
        <taxon>Bacillati</taxon>
        <taxon>Bacillota</taxon>
        <taxon>Bacilli</taxon>
        <taxon>Bacillales</taxon>
        <taxon>Paenibacillaceae</taxon>
        <taxon>Paenibacillus</taxon>
    </lineage>
</organism>
<evidence type="ECO:0000313" key="5">
    <source>
        <dbReference type="Proteomes" id="UP000266177"/>
    </source>
</evidence>
<evidence type="ECO:0000256" key="1">
    <source>
        <dbReference type="ARBA" id="ARBA00023002"/>
    </source>
</evidence>
<dbReference type="InterPro" id="IPR055170">
    <property type="entry name" value="GFO_IDH_MocA-like_dom"/>
</dbReference>
<dbReference type="SUPFAM" id="SSF51735">
    <property type="entry name" value="NAD(P)-binding Rossmann-fold domains"/>
    <property type="match status" value="1"/>
</dbReference>
<dbReference type="InterPro" id="IPR036291">
    <property type="entry name" value="NAD(P)-bd_dom_sf"/>
</dbReference>
<evidence type="ECO:0000259" key="3">
    <source>
        <dbReference type="Pfam" id="PF22725"/>
    </source>
</evidence>
<protein>
    <submittedName>
        <fullName evidence="4">Gfo/Idh/MocA family oxidoreductase</fullName>
    </submittedName>
</protein>
<dbReference type="Gene3D" id="3.40.50.720">
    <property type="entry name" value="NAD(P)-binding Rossmann-like Domain"/>
    <property type="match status" value="1"/>
</dbReference>
<dbReference type="PANTHER" id="PTHR43818:SF11">
    <property type="entry name" value="BCDNA.GH03377"/>
    <property type="match status" value="1"/>
</dbReference>
<dbReference type="RefSeq" id="WP_119796319.1">
    <property type="nucleotide sequence ID" value="NZ_QYZD01000041.1"/>
</dbReference>
<dbReference type="Proteomes" id="UP000266177">
    <property type="component" value="Unassembled WGS sequence"/>
</dbReference>
<accession>A0A3A3GSA6</accession>
<dbReference type="GO" id="GO:0016491">
    <property type="term" value="F:oxidoreductase activity"/>
    <property type="evidence" value="ECO:0007669"/>
    <property type="project" value="UniProtKB-KW"/>
</dbReference>
<dbReference type="Gene3D" id="3.30.360.10">
    <property type="entry name" value="Dihydrodipicolinate Reductase, domain 2"/>
    <property type="match status" value="1"/>
</dbReference>
<evidence type="ECO:0000259" key="2">
    <source>
        <dbReference type="Pfam" id="PF01408"/>
    </source>
</evidence>
<dbReference type="SUPFAM" id="SSF55347">
    <property type="entry name" value="Glyceraldehyde-3-phosphate dehydrogenase-like, C-terminal domain"/>
    <property type="match status" value="1"/>
</dbReference>
<dbReference type="Pfam" id="PF01408">
    <property type="entry name" value="GFO_IDH_MocA"/>
    <property type="match status" value="1"/>
</dbReference>
<dbReference type="AlphaFoldDB" id="A0A3A3GSA6"/>
<dbReference type="PANTHER" id="PTHR43818">
    <property type="entry name" value="BCDNA.GH03377"/>
    <property type="match status" value="1"/>
</dbReference>
<sequence>MSKTIVAIIGCGTIANSAHIPAYLANPVAEIKYFCDIRKERAEQAVEKYGCGIAIEDYRVILDDPDVEAVSICTPNHCHAPIAIDCMRAGKHVLCEKPAARTYEEALEMQKAQHETGMTLNIGVVNRFNTGVNIVKQMIEDGELGELYHVYVSFRAQRSIPGLGGDFTTKAVAGGGALIDWGVHFLDIVMYCAGDPEPQTVTGQTYCKLGKDMKNYAYLNMWAGPPNYEGTYDVDDFVTAMIRTAGPSITVNGAWAQNIGVDEMYIDFLGDKAGIRLQYGAEFTIYSAKHGALLESTPKFTKTDHFRNEINSFLSCVKSGERLPSHIDTVILTAKMIQAIYDSSEQGREISFVKEGARA</sequence>
<keyword evidence="1" id="KW-0560">Oxidoreductase</keyword>
<dbReference type="InterPro" id="IPR000683">
    <property type="entry name" value="Gfo/Idh/MocA-like_OxRdtase_N"/>
</dbReference>
<dbReference type="GO" id="GO:0000166">
    <property type="term" value="F:nucleotide binding"/>
    <property type="evidence" value="ECO:0007669"/>
    <property type="project" value="InterPro"/>
</dbReference>